<dbReference type="PROSITE" id="PS00198">
    <property type="entry name" value="4FE4S_FER_1"/>
    <property type="match status" value="1"/>
</dbReference>
<dbReference type="GO" id="GO:0051539">
    <property type="term" value="F:4 iron, 4 sulfur cluster binding"/>
    <property type="evidence" value="ECO:0007669"/>
    <property type="project" value="UniProtKB-KW"/>
</dbReference>
<feature type="domain" description="4Fe-4S ferredoxin-type" evidence="5">
    <location>
        <begin position="168"/>
        <end position="193"/>
    </location>
</feature>
<dbReference type="AlphaFoldDB" id="A0AAV0RZW9"/>
<dbReference type="Pfam" id="PF25160">
    <property type="entry name" value="LdpA_Fe-S-bd"/>
    <property type="match status" value="1"/>
</dbReference>
<dbReference type="EMBL" id="CAMGYJ010000011">
    <property type="protein sequence ID" value="CAI0626274.1"/>
    <property type="molecule type" value="Genomic_DNA"/>
</dbReference>
<dbReference type="InterPro" id="IPR017900">
    <property type="entry name" value="4Fe4S_Fe_S_CS"/>
</dbReference>
<keyword evidence="1" id="KW-0004">4Fe-4S</keyword>
<protein>
    <recommendedName>
        <fullName evidence="5">4Fe-4S ferredoxin-type domain-containing protein</fullName>
    </recommendedName>
</protein>
<dbReference type="InterPro" id="IPR021039">
    <property type="entry name" value="Fe-S-bd_prot_LdpA_C"/>
</dbReference>
<evidence type="ECO:0000313" key="6">
    <source>
        <dbReference type="EMBL" id="CAI0626274.1"/>
    </source>
</evidence>
<dbReference type="Proteomes" id="UP001154282">
    <property type="component" value="Unassembled WGS sequence"/>
</dbReference>
<name>A0AAV0RZW9_9ROSI</name>
<gene>
    <name evidence="6" type="ORF">LITE_LOCUS50791</name>
</gene>
<organism evidence="6 7">
    <name type="scientific">Linum tenue</name>
    <dbReference type="NCBI Taxonomy" id="586396"/>
    <lineage>
        <taxon>Eukaryota</taxon>
        <taxon>Viridiplantae</taxon>
        <taxon>Streptophyta</taxon>
        <taxon>Embryophyta</taxon>
        <taxon>Tracheophyta</taxon>
        <taxon>Spermatophyta</taxon>
        <taxon>Magnoliopsida</taxon>
        <taxon>eudicotyledons</taxon>
        <taxon>Gunneridae</taxon>
        <taxon>Pentapetalae</taxon>
        <taxon>rosids</taxon>
        <taxon>fabids</taxon>
        <taxon>Malpighiales</taxon>
        <taxon>Linaceae</taxon>
        <taxon>Linum</taxon>
    </lineage>
</organism>
<dbReference type="PANTHER" id="PTHR24960:SF79">
    <property type="entry name" value="PHOTOSYSTEM I IRON-SULFUR CENTER"/>
    <property type="match status" value="1"/>
</dbReference>
<keyword evidence="4" id="KW-0411">Iron-sulfur</keyword>
<dbReference type="InterPro" id="IPR050157">
    <property type="entry name" value="PSI_iron-sulfur_center"/>
</dbReference>
<evidence type="ECO:0000256" key="4">
    <source>
        <dbReference type="ARBA" id="ARBA00023014"/>
    </source>
</evidence>
<comment type="caution">
    <text evidence="6">The sequence shown here is derived from an EMBL/GenBank/DDBJ whole genome shotgun (WGS) entry which is preliminary data.</text>
</comment>
<dbReference type="Gene3D" id="3.30.70.20">
    <property type="match status" value="1"/>
</dbReference>
<keyword evidence="2" id="KW-0479">Metal-binding</keyword>
<evidence type="ECO:0000313" key="7">
    <source>
        <dbReference type="Proteomes" id="UP001154282"/>
    </source>
</evidence>
<accession>A0AAV0RZW9</accession>
<dbReference type="InterPro" id="IPR057431">
    <property type="entry name" value="LdpA_Fe-S-bd"/>
</dbReference>
<dbReference type="PANTHER" id="PTHR24960">
    <property type="entry name" value="PHOTOSYSTEM I IRON-SULFUR CENTER-RELATED"/>
    <property type="match status" value="1"/>
</dbReference>
<evidence type="ECO:0000256" key="1">
    <source>
        <dbReference type="ARBA" id="ARBA00022485"/>
    </source>
</evidence>
<sequence length="420" mass="45794">MALSFSISATIFPPNQEESKFKNRKTAKGIENARNLVKTSRVLSLATSPHESLQKGNWVKLICGASFEDVVDIRNLSMVYTLAGVDCIDCAADAAVVSAVNEGIDAAMEVVELRRPWVMISVNDDDDLHFRKAVIAEFDPDDCPMDCSRPCELVCPANAIKLDDHGGVITERCYGCGRCFPVCPYDKISESSFVSSFWFGLLIISSYVQTDPFKELWDGLRNSTECMKLVAISLPYTGDSTMSVMNEMHSIMEPHLKCLNLWQLDGRPMSGDIGRGATRESIAFAVRLAAAKDRPLGFLQLAGGTNAHTADGLRKEGLFQTTLGNSNDVRSVLASPSSAFIDGVAYGGYARKIVGRVLSSMPSQQGPGSIEDYPELLVEALGLALGLVGSHRDHALSQKKLFVDDVELRIDEVEVRGWAN</sequence>
<dbReference type="PROSITE" id="PS51379">
    <property type="entry name" value="4FE4S_FER_2"/>
    <property type="match status" value="2"/>
</dbReference>
<evidence type="ECO:0000256" key="2">
    <source>
        <dbReference type="ARBA" id="ARBA00022723"/>
    </source>
</evidence>
<evidence type="ECO:0000259" key="5">
    <source>
        <dbReference type="PROSITE" id="PS51379"/>
    </source>
</evidence>
<reference evidence="6" key="1">
    <citation type="submission" date="2022-08" db="EMBL/GenBank/DDBJ databases">
        <authorList>
            <person name="Gutierrez-Valencia J."/>
        </authorList>
    </citation>
    <scope>NUCLEOTIDE SEQUENCE</scope>
</reference>
<dbReference type="SUPFAM" id="SSF54862">
    <property type="entry name" value="4Fe-4S ferredoxins"/>
    <property type="match status" value="1"/>
</dbReference>
<evidence type="ECO:0000256" key="3">
    <source>
        <dbReference type="ARBA" id="ARBA00023004"/>
    </source>
</evidence>
<dbReference type="GO" id="GO:0046872">
    <property type="term" value="F:metal ion binding"/>
    <property type="evidence" value="ECO:0007669"/>
    <property type="project" value="UniProtKB-KW"/>
</dbReference>
<dbReference type="Pfam" id="PF12617">
    <property type="entry name" value="LdpA_C"/>
    <property type="match status" value="1"/>
</dbReference>
<dbReference type="InterPro" id="IPR017896">
    <property type="entry name" value="4Fe4S_Fe-S-bd"/>
</dbReference>
<proteinExistence type="predicted"/>
<feature type="domain" description="4Fe-4S ferredoxin-type" evidence="5">
    <location>
        <begin position="134"/>
        <end position="165"/>
    </location>
</feature>
<keyword evidence="7" id="KW-1185">Reference proteome</keyword>
<keyword evidence="3" id="KW-0408">Iron</keyword>